<dbReference type="AlphaFoldDB" id="A0AAV1TK08"/>
<dbReference type="Proteomes" id="UP001162060">
    <property type="component" value="Unassembled WGS sequence"/>
</dbReference>
<gene>
    <name evidence="4" type="ORF">PM001_LOCUS7881</name>
</gene>
<dbReference type="InterPro" id="IPR000253">
    <property type="entry name" value="FHA_dom"/>
</dbReference>
<feature type="coiled-coil region" evidence="1">
    <location>
        <begin position="56"/>
        <end position="83"/>
    </location>
</feature>
<comment type="caution">
    <text evidence="4">The sequence shown here is derived from an EMBL/GenBank/DDBJ whole genome shotgun (WGS) entry which is preliminary data.</text>
</comment>
<dbReference type="InterPro" id="IPR008984">
    <property type="entry name" value="SMAD_FHA_dom_sf"/>
</dbReference>
<dbReference type="SUPFAM" id="SSF49879">
    <property type="entry name" value="SMAD/FHA domain"/>
    <property type="match status" value="1"/>
</dbReference>
<dbReference type="CDD" id="cd00060">
    <property type="entry name" value="FHA"/>
    <property type="match status" value="1"/>
</dbReference>
<feature type="compositionally biased region" description="Low complexity" evidence="2">
    <location>
        <begin position="8"/>
        <end position="24"/>
    </location>
</feature>
<accession>A0AAV1TK08</accession>
<dbReference type="SMART" id="SM00240">
    <property type="entry name" value="FHA"/>
    <property type="match status" value="1"/>
</dbReference>
<evidence type="ECO:0000259" key="3">
    <source>
        <dbReference type="PROSITE" id="PS50006"/>
    </source>
</evidence>
<feature type="region of interest" description="Disordered" evidence="2">
    <location>
        <begin position="1"/>
        <end position="30"/>
    </location>
</feature>
<keyword evidence="1" id="KW-0175">Coiled coil</keyword>
<sequence>MKRKHAAIEAATASEEQAASTSTAPRSGASIGESDNIIIADLDNLDVQDFLLQDCQASSRILLEQAKARADELRREFERGKKVLLDALEAEKEDGGNHGDGVPRAFIILVQCLSGPYRGKKFRMDIDTTRHTSCFIGRSTGRKFRPPRGLSVPKDSELSTSHGEIKMEATGKLFFIDLDSTNGTRVNNVQLEAHAPFELTLSKPTKVEVGGGEYEFVFEQKS</sequence>
<reference evidence="4" key="1">
    <citation type="submission" date="2024-01" db="EMBL/GenBank/DDBJ databases">
        <authorList>
            <person name="Webb A."/>
        </authorList>
    </citation>
    <scope>NUCLEOTIDE SEQUENCE</scope>
    <source>
        <strain evidence="4">Pm1</strain>
    </source>
</reference>
<evidence type="ECO:0000256" key="2">
    <source>
        <dbReference type="SAM" id="MobiDB-lite"/>
    </source>
</evidence>
<name>A0AAV1TK08_9STRA</name>
<proteinExistence type="predicted"/>
<dbReference type="Pfam" id="PF00498">
    <property type="entry name" value="FHA"/>
    <property type="match status" value="1"/>
</dbReference>
<evidence type="ECO:0000313" key="4">
    <source>
        <dbReference type="EMBL" id="CAK7922710.1"/>
    </source>
</evidence>
<dbReference type="EMBL" id="CAKLBY020000066">
    <property type="protein sequence ID" value="CAK7922710.1"/>
    <property type="molecule type" value="Genomic_DNA"/>
</dbReference>
<organism evidence="4 5">
    <name type="scientific">Peronospora matthiolae</name>
    <dbReference type="NCBI Taxonomy" id="2874970"/>
    <lineage>
        <taxon>Eukaryota</taxon>
        <taxon>Sar</taxon>
        <taxon>Stramenopiles</taxon>
        <taxon>Oomycota</taxon>
        <taxon>Peronosporomycetes</taxon>
        <taxon>Peronosporales</taxon>
        <taxon>Peronosporaceae</taxon>
        <taxon>Peronospora</taxon>
    </lineage>
</organism>
<evidence type="ECO:0000256" key="1">
    <source>
        <dbReference type="SAM" id="Coils"/>
    </source>
</evidence>
<dbReference type="PROSITE" id="PS50006">
    <property type="entry name" value="FHA_DOMAIN"/>
    <property type="match status" value="1"/>
</dbReference>
<feature type="domain" description="FHA" evidence="3">
    <location>
        <begin position="134"/>
        <end position="191"/>
    </location>
</feature>
<evidence type="ECO:0000313" key="5">
    <source>
        <dbReference type="Proteomes" id="UP001162060"/>
    </source>
</evidence>
<protein>
    <recommendedName>
        <fullName evidence="3">FHA domain-containing protein</fullName>
    </recommendedName>
</protein>
<dbReference type="Gene3D" id="2.60.200.20">
    <property type="match status" value="1"/>
</dbReference>